<dbReference type="AlphaFoldDB" id="A0A1H9DYZ0"/>
<feature type="domain" description="PAS" evidence="5">
    <location>
        <begin position="11"/>
        <end position="86"/>
    </location>
</feature>
<dbReference type="InterPro" id="IPR013655">
    <property type="entry name" value="PAS_fold_3"/>
</dbReference>
<dbReference type="PROSITE" id="PS50111">
    <property type="entry name" value="CHEMOTAXIS_TRANSDUC_2"/>
    <property type="match status" value="1"/>
</dbReference>
<evidence type="ECO:0000259" key="4">
    <source>
        <dbReference type="PROSITE" id="PS50111"/>
    </source>
</evidence>
<feature type="domain" description="Methyl-accepting transducer" evidence="4">
    <location>
        <begin position="141"/>
        <end position="224"/>
    </location>
</feature>
<evidence type="ECO:0000313" key="8">
    <source>
        <dbReference type="Proteomes" id="UP000199496"/>
    </source>
</evidence>
<dbReference type="Proteomes" id="UP000199496">
    <property type="component" value="Unassembled WGS sequence"/>
</dbReference>
<proteinExistence type="predicted"/>
<gene>
    <name evidence="7" type="ORF">SAMN05421693_11952</name>
</gene>
<dbReference type="InterPro" id="IPR000014">
    <property type="entry name" value="PAS"/>
</dbReference>
<keyword evidence="2 3" id="KW-0807">Transducer</keyword>
<dbReference type="SUPFAM" id="SSF58104">
    <property type="entry name" value="Methyl-accepting chemotaxis protein (MCP) signaling domain"/>
    <property type="match status" value="1"/>
</dbReference>
<dbReference type="STRING" id="867345.SAMN05421693_11952"/>
<dbReference type="Pfam" id="PF08447">
    <property type="entry name" value="PAS_3"/>
    <property type="match status" value="1"/>
</dbReference>
<evidence type="ECO:0000256" key="2">
    <source>
        <dbReference type="ARBA" id="ARBA00023224"/>
    </source>
</evidence>
<reference evidence="7 8" key="1">
    <citation type="submission" date="2016-10" db="EMBL/GenBank/DDBJ databases">
        <authorList>
            <person name="de Groot N.N."/>
        </authorList>
    </citation>
    <scope>NUCLEOTIDE SEQUENCE [LARGE SCALE GENOMIC DNA]</scope>
    <source>
        <strain evidence="7 8">B7-7</strain>
    </source>
</reference>
<evidence type="ECO:0000313" key="7">
    <source>
        <dbReference type="EMBL" id="SEQ18730.1"/>
    </source>
</evidence>
<sequence>MPNHKADDSTELDAFNSIISRLNGFLYRCRNNDQYTMQWVSGRCRELTGYSQDELRQNKAVSYASLIHPEDSAIVHEAVSQAVAKGGHWDVDYRIRHRDGNVRWVNENGGPVLDQDGKPQYLEGVVIDIRRRKDVESARHEQIAAVSRLSNSIITESNQILIVLKALRMLSLNASIEAARAGEHGRGFAVVAKEVNRLADQTGLFAGNISNLMVELEQELKRQI</sequence>
<dbReference type="InterPro" id="IPR001610">
    <property type="entry name" value="PAC"/>
</dbReference>
<evidence type="ECO:0000259" key="6">
    <source>
        <dbReference type="PROSITE" id="PS50113"/>
    </source>
</evidence>
<dbReference type="PROSITE" id="PS50112">
    <property type="entry name" value="PAS"/>
    <property type="match status" value="1"/>
</dbReference>
<dbReference type="InterPro" id="IPR035965">
    <property type="entry name" value="PAS-like_dom_sf"/>
</dbReference>
<evidence type="ECO:0000256" key="3">
    <source>
        <dbReference type="PROSITE-ProRule" id="PRU00284"/>
    </source>
</evidence>
<dbReference type="InterPro" id="IPR004089">
    <property type="entry name" value="MCPsignal_dom"/>
</dbReference>
<dbReference type="GO" id="GO:0007165">
    <property type="term" value="P:signal transduction"/>
    <property type="evidence" value="ECO:0007669"/>
    <property type="project" value="UniProtKB-KW"/>
</dbReference>
<dbReference type="OrthoDB" id="7345156at2"/>
<accession>A0A1H9DYZ0</accession>
<dbReference type="PANTHER" id="PTHR32089:SF112">
    <property type="entry name" value="LYSOZYME-LIKE PROTEIN-RELATED"/>
    <property type="match status" value="1"/>
</dbReference>
<protein>
    <submittedName>
        <fullName evidence="7">PAS domain S-box-containing protein</fullName>
    </submittedName>
</protein>
<dbReference type="SMART" id="SM00086">
    <property type="entry name" value="PAC"/>
    <property type="match status" value="1"/>
</dbReference>
<dbReference type="GO" id="GO:0006935">
    <property type="term" value="P:chemotaxis"/>
    <property type="evidence" value="ECO:0007669"/>
    <property type="project" value="UniProtKB-ARBA"/>
</dbReference>
<dbReference type="PROSITE" id="PS50113">
    <property type="entry name" value="PAC"/>
    <property type="match status" value="1"/>
</dbReference>
<dbReference type="InterPro" id="IPR000700">
    <property type="entry name" value="PAS-assoc_C"/>
</dbReference>
<dbReference type="SMART" id="SM00091">
    <property type="entry name" value="PAS"/>
    <property type="match status" value="1"/>
</dbReference>
<evidence type="ECO:0000256" key="1">
    <source>
        <dbReference type="ARBA" id="ARBA00004370"/>
    </source>
</evidence>
<name>A0A1H9DYZ0_9GAMM</name>
<dbReference type="GO" id="GO:0016020">
    <property type="term" value="C:membrane"/>
    <property type="evidence" value="ECO:0007669"/>
    <property type="project" value="UniProtKB-SubCell"/>
</dbReference>
<dbReference type="CDD" id="cd00130">
    <property type="entry name" value="PAS"/>
    <property type="match status" value="1"/>
</dbReference>
<dbReference type="NCBIfam" id="TIGR00229">
    <property type="entry name" value="sensory_box"/>
    <property type="match status" value="1"/>
</dbReference>
<dbReference type="Gene3D" id="3.30.450.20">
    <property type="entry name" value="PAS domain"/>
    <property type="match status" value="1"/>
</dbReference>
<organism evidence="7 8">
    <name type="scientific">Ectothiorhodospira magna</name>
    <dbReference type="NCBI Taxonomy" id="867345"/>
    <lineage>
        <taxon>Bacteria</taxon>
        <taxon>Pseudomonadati</taxon>
        <taxon>Pseudomonadota</taxon>
        <taxon>Gammaproteobacteria</taxon>
        <taxon>Chromatiales</taxon>
        <taxon>Ectothiorhodospiraceae</taxon>
        <taxon>Ectothiorhodospira</taxon>
    </lineage>
</organism>
<keyword evidence="8" id="KW-1185">Reference proteome</keyword>
<dbReference type="SUPFAM" id="SSF55785">
    <property type="entry name" value="PYP-like sensor domain (PAS domain)"/>
    <property type="match status" value="1"/>
</dbReference>
<dbReference type="RefSeq" id="WP_090207634.1">
    <property type="nucleotide sequence ID" value="NZ_FOFO01000019.1"/>
</dbReference>
<dbReference type="EMBL" id="FOFO01000019">
    <property type="protein sequence ID" value="SEQ18730.1"/>
    <property type="molecule type" value="Genomic_DNA"/>
</dbReference>
<dbReference type="PANTHER" id="PTHR32089">
    <property type="entry name" value="METHYL-ACCEPTING CHEMOTAXIS PROTEIN MCPB"/>
    <property type="match status" value="1"/>
</dbReference>
<feature type="domain" description="PAC" evidence="6">
    <location>
        <begin position="89"/>
        <end position="141"/>
    </location>
</feature>
<evidence type="ECO:0000259" key="5">
    <source>
        <dbReference type="PROSITE" id="PS50112"/>
    </source>
</evidence>
<dbReference type="Pfam" id="PF00015">
    <property type="entry name" value="MCPsignal"/>
    <property type="match status" value="1"/>
</dbReference>
<comment type="subcellular location">
    <subcellularLocation>
        <location evidence="1">Membrane</location>
    </subcellularLocation>
</comment>
<dbReference type="Gene3D" id="1.10.287.950">
    <property type="entry name" value="Methyl-accepting chemotaxis protein"/>
    <property type="match status" value="1"/>
</dbReference>